<proteinExistence type="predicted"/>
<organism evidence="1">
    <name type="scientific">Sphingobacterium sp. (strain 21)</name>
    <dbReference type="NCBI Taxonomy" id="743722"/>
    <lineage>
        <taxon>Bacteria</taxon>
        <taxon>Pseudomonadati</taxon>
        <taxon>Bacteroidota</taxon>
        <taxon>Sphingobacteriia</taxon>
        <taxon>Sphingobacteriales</taxon>
        <taxon>Sphingobacteriaceae</taxon>
        <taxon>Sphingobacterium</taxon>
    </lineage>
</organism>
<sequence>MLTMLVNVLSIVYKNDFSQSRIDFPTIALHVPIKQRTTILIEYSYVCWGMVQFSLSLFDRITDNPICPYRIKLFESEACIIN</sequence>
<dbReference type="EMBL" id="CP002584">
    <property type="protein sequence ID" value="ADZ80792.1"/>
    <property type="molecule type" value="Genomic_DNA"/>
</dbReference>
<gene>
    <name evidence="1" type="ordered locus">Sph21_4269</name>
</gene>
<dbReference type="STRING" id="743722.Sph21_4269"/>
<dbReference type="KEGG" id="shg:Sph21_4269"/>
<accession>F4C650</accession>
<dbReference type="AlphaFoldDB" id="F4C650"/>
<reference evidence="1" key="1">
    <citation type="submission" date="2011-03" db="EMBL/GenBank/DDBJ databases">
        <title>Complete sequence of Sphingobacterium sp. 21.</title>
        <authorList>
            <consortium name="US DOE Joint Genome Institute"/>
            <person name="Lucas S."/>
            <person name="Copeland A."/>
            <person name="Lapidus A."/>
            <person name="Cheng J.-F."/>
            <person name="Goodwin L."/>
            <person name="Pitluck S."/>
            <person name="Davenport K."/>
            <person name="Detter J.C."/>
            <person name="Han C."/>
            <person name="Tapia R."/>
            <person name="Land M."/>
            <person name="Hauser L."/>
            <person name="Kyrpides N."/>
            <person name="Ivanova N."/>
            <person name="Ovchinnikova G."/>
            <person name="Pagani I."/>
            <person name="Siebers A.K."/>
            <person name="Allgaier M."/>
            <person name="Thelen M.P."/>
            <person name="Hugenholtz P."/>
            <person name="Woyke T."/>
        </authorList>
    </citation>
    <scope>NUCLEOTIDE SEQUENCE</scope>
    <source>
        <strain evidence="1">21</strain>
    </source>
</reference>
<protein>
    <submittedName>
        <fullName evidence="1">Uncharacterized protein</fullName>
    </submittedName>
</protein>
<dbReference type="HOGENOM" id="CLU_2556535_0_0_10"/>
<name>F4C650_SPHS2</name>
<evidence type="ECO:0000313" key="1">
    <source>
        <dbReference type="EMBL" id="ADZ80792.1"/>
    </source>
</evidence>